<accession>A0A512N9I0</accession>
<dbReference type="RefSeq" id="WP_147149671.1">
    <property type="nucleotide sequence ID" value="NZ_BKAJ01000040.1"/>
</dbReference>
<dbReference type="Proteomes" id="UP000321058">
    <property type="component" value="Unassembled WGS sequence"/>
</dbReference>
<feature type="transmembrane region" description="Helical" evidence="1">
    <location>
        <begin position="139"/>
        <end position="159"/>
    </location>
</feature>
<keyword evidence="3" id="KW-1185">Reference proteome</keyword>
<reference evidence="2 3" key="1">
    <citation type="submission" date="2019-07" db="EMBL/GenBank/DDBJ databases">
        <title>Whole genome shotgun sequence of Reyranella soli NBRC 108950.</title>
        <authorList>
            <person name="Hosoyama A."/>
            <person name="Uohara A."/>
            <person name="Ohji S."/>
            <person name="Ichikawa N."/>
        </authorList>
    </citation>
    <scope>NUCLEOTIDE SEQUENCE [LARGE SCALE GENOMIC DNA]</scope>
    <source>
        <strain evidence="2 3">NBRC 108950</strain>
    </source>
</reference>
<keyword evidence="1" id="KW-0812">Transmembrane</keyword>
<dbReference type="AlphaFoldDB" id="A0A512N9I0"/>
<feature type="transmembrane region" description="Helical" evidence="1">
    <location>
        <begin position="21"/>
        <end position="41"/>
    </location>
</feature>
<evidence type="ECO:0000256" key="1">
    <source>
        <dbReference type="SAM" id="Phobius"/>
    </source>
</evidence>
<feature type="transmembrane region" description="Helical" evidence="1">
    <location>
        <begin position="88"/>
        <end position="105"/>
    </location>
</feature>
<comment type="caution">
    <text evidence="2">The sequence shown here is derived from an EMBL/GenBank/DDBJ whole genome shotgun (WGS) entry which is preliminary data.</text>
</comment>
<keyword evidence="1" id="KW-0472">Membrane</keyword>
<keyword evidence="1" id="KW-1133">Transmembrane helix</keyword>
<gene>
    <name evidence="2" type="ORF">RSO01_27490</name>
</gene>
<organism evidence="2 3">
    <name type="scientific">Reyranella soli</name>
    <dbReference type="NCBI Taxonomy" id="1230389"/>
    <lineage>
        <taxon>Bacteria</taxon>
        <taxon>Pseudomonadati</taxon>
        <taxon>Pseudomonadota</taxon>
        <taxon>Alphaproteobacteria</taxon>
        <taxon>Hyphomicrobiales</taxon>
        <taxon>Reyranellaceae</taxon>
        <taxon>Reyranella</taxon>
    </lineage>
</organism>
<proteinExistence type="predicted"/>
<evidence type="ECO:0000313" key="2">
    <source>
        <dbReference type="EMBL" id="GEP55583.1"/>
    </source>
</evidence>
<name>A0A512N9I0_9HYPH</name>
<feature type="transmembrane region" description="Helical" evidence="1">
    <location>
        <begin position="53"/>
        <end position="76"/>
    </location>
</feature>
<dbReference type="EMBL" id="BKAJ01000040">
    <property type="protein sequence ID" value="GEP55583.1"/>
    <property type="molecule type" value="Genomic_DNA"/>
</dbReference>
<evidence type="ECO:0000313" key="3">
    <source>
        <dbReference type="Proteomes" id="UP000321058"/>
    </source>
</evidence>
<protein>
    <submittedName>
        <fullName evidence="2">Uncharacterized protein</fullName>
    </submittedName>
</protein>
<sequence length="224" mass="25836">MNAAAIPRRAARRVVHAFREVLPPTLFFLISFNLIVFTTNLLVHDYWFKLSSFLLATTTALVVGKAVLVVNHIRLIDRFRGAPLAQPILYKTIFYTLVVLVVRLAERFIHLAIDDRGFGAALDIAVQDFSWRRFAAVQIWIFTCFLIYVTATELSRLLGEGQLFRLFFRHRSNQHRLTRRQHVRALMELSRLAETTPREQLLNTATPQGQRLVTIVDALRQRPA</sequence>
<dbReference type="OrthoDB" id="7353427at2"/>